<accession>A0A9N9CDG8</accession>
<feature type="compositionally biased region" description="Polar residues" evidence="1">
    <location>
        <begin position="190"/>
        <end position="200"/>
    </location>
</feature>
<proteinExistence type="predicted"/>
<reference evidence="2" key="1">
    <citation type="submission" date="2021-06" db="EMBL/GenBank/DDBJ databases">
        <authorList>
            <person name="Kallberg Y."/>
            <person name="Tangrot J."/>
            <person name="Rosling A."/>
        </authorList>
    </citation>
    <scope>NUCLEOTIDE SEQUENCE</scope>
    <source>
        <strain evidence="2">MA453B</strain>
    </source>
</reference>
<dbReference type="Proteomes" id="UP000789405">
    <property type="component" value="Unassembled WGS sequence"/>
</dbReference>
<feature type="compositionally biased region" description="Polar residues" evidence="1">
    <location>
        <begin position="137"/>
        <end position="160"/>
    </location>
</feature>
<feature type="compositionally biased region" description="Polar residues" evidence="1">
    <location>
        <begin position="17"/>
        <end position="26"/>
    </location>
</feature>
<feature type="compositionally biased region" description="Basic and acidic residues" evidence="1">
    <location>
        <begin position="1"/>
        <end position="16"/>
    </location>
</feature>
<feature type="compositionally biased region" description="Polar residues" evidence="1">
    <location>
        <begin position="105"/>
        <end position="121"/>
    </location>
</feature>
<dbReference type="OrthoDB" id="10266981at2759"/>
<dbReference type="AlphaFoldDB" id="A0A9N9CDG8"/>
<evidence type="ECO:0000256" key="1">
    <source>
        <dbReference type="SAM" id="MobiDB-lite"/>
    </source>
</evidence>
<feature type="region of interest" description="Disordered" evidence="1">
    <location>
        <begin position="259"/>
        <end position="294"/>
    </location>
</feature>
<gene>
    <name evidence="2" type="ORF">DERYTH_LOCUS7570</name>
</gene>
<sequence>MDEVQGKRVKTHDTRSKSINKGENINIIQESPITRINTEQGQELIVATSNNKSIDWSEDVDLEFSVGEDPTDTSSSNSDETENSSGNEKELSGKIMESSDIMNIDMQNDNLNQDLGGTTPISEKKVIRTQKYKETTESITYSENNPYLSEGIQDSSIESSTDNRELASEENERNSEQVTNKTVVNDRPNKQVQDTLNLPHTSEGEEGKIVDVLNNELVETSGSEDVGQVHKEDVDMELIAEMMINSKQAVNEEGFIQVTSKRNRKKTSTLVADKRISPYGKNKDAKKGRASSGK</sequence>
<feature type="region of interest" description="Disordered" evidence="1">
    <location>
        <begin position="1"/>
        <end position="26"/>
    </location>
</feature>
<comment type="caution">
    <text evidence="2">The sequence shown here is derived from an EMBL/GenBank/DDBJ whole genome shotgun (WGS) entry which is preliminary data.</text>
</comment>
<protein>
    <submittedName>
        <fullName evidence="2">3528_t:CDS:1</fullName>
    </submittedName>
</protein>
<keyword evidence="3" id="KW-1185">Reference proteome</keyword>
<evidence type="ECO:0000313" key="3">
    <source>
        <dbReference type="Proteomes" id="UP000789405"/>
    </source>
</evidence>
<evidence type="ECO:0000313" key="2">
    <source>
        <dbReference type="EMBL" id="CAG8599458.1"/>
    </source>
</evidence>
<feature type="compositionally biased region" description="Basic and acidic residues" evidence="1">
    <location>
        <begin position="122"/>
        <end position="136"/>
    </location>
</feature>
<dbReference type="EMBL" id="CAJVPY010003710">
    <property type="protein sequence ID" value="CAG8599458.1"/>
    <property type="molecule type" value="Genomic_DNA"/>
</dbReference>
<feature type="compositionally biased region" description="Basic and acidic residues" evidence="1">
    <location>
        <begin position="272"/>
        <end position="287"/>
    </location>
</feature>
<feature type="compositionally biased region" description="Low complexity" evidence="1">
    <location>
        <begin position="72"/>
        <end position="86"/>
    </location>
</feature>
<feature type="region of interest" description="Disordered" evidence="1">
    <location>
        <begin position="49"/>
        <end position="205"/>
    </location>
</feature>
<name>A0A9N9CDG8_9GLOM</name>
<feature type="compositionally biased region" description="Basic and acidic residues" evidence="1">
    <location>
        <begin position="161"/>
        <end position="175"/>
    </location>
</feature>
<organism evidence="2 3">
    <name type="scientific">Dentiscutata erythropus</name>
    <dbReference type="NCBI Taxonomy" id="1348616"/>
    <lineage>
        <taxon>Eukaryota</taxon>
        <taxon>Fungi</taxon>
        <taxon>Fungi incertae sedis</taxon>
        <taxon>Mucoromycota</taxon>
        <taxon>Glomeromycotina</taxon>
        <taxon>Glomeromycetes</taxon>
        <taxon>Diversisporales</taxon>
        <taxon>Gigasporaceae</taxon>
        <taxon>Dentiscutata</taxon>
    </lineage>
</organism>